<evidence type="ECO:0000313" key="3">
    <source>
        <dbReference type="Proteomes" id="UP000653411"/>
    </source>
</evidence>
<sequence length="444" mass="43078">MTDSPEGGDSHDRHEPYAWHEPTPEQHEQEHTQSHAGNGTVNHGPDEKGPEGAGQGPDGLRNGLGAGFGAGAGAGADGREADDGLDALDGLHALDGLDGLHALDGLDGLDADELALRRLLHSAVDDVTPRDGVLDHLRRAVPARRARKRQAAVGMAAAALFIGTAIPALIHVSNSGGADPNTSMAGQASQAQGGSAGGKNPDGGASTAGGNSGQATGQNPGGAKGGGKNETTGAGDGTKVVPTDSAASSSPVCTSAQLGTPTSTVDAPDSTGVVYGTFRVVNVSATSCTVGGPGSVGLLAQGAADATKINAIRHASGDAAAGLPDPTTELTGLVLAPGAAYEEKFGFVPSETCPTSGSSTGGTDTGGTGGSTASPSPSEGASSSAGTTTSGTDGITTQLFTEDGTADGSIAVSYTPQAGSPTGSATVTNACAGTVYWTGVLPGV</sequence>
<dbReference type="AlphaFoldDB" id="A0A917XBS7"/>
<evidence type="ECO:0000256" key="1">
    <source>
        <dbReference type="SAM" id="MobiDB-lite"/>
    </source>
</evidence>
<feature type="compositionally biased region" description="Gly residues" evidence="1">
    <location>
        <begin position="359"/>
        <end position="370"/>
    </location>
</feature>
<evidence type="ECO:0008006" key="4">
    <source>
        <dbReference type="Google" id="ProtNLM"/>
    </source>
</evidence>
<evidence type="ECO:0000313" key="2">
    <source>
        <dbReference type="EMBL" id="GGN06619.1"/>
    </source>
</evidence>
<feature type="compositionally biased region" description="Gly residues" evidence="1">
    <location>
        <begin position="219"/>
        <end position="228"/>
    </location>
</feature>
<name>A0A917XBS7_9ACTN</name>
<keyword evidence="3" id="KW-1185">Reference proteome</keyword>
<accession>A0A917XBS7</accession>
<feature type="region of interest" description="Disordered" evidence="1">
    <location>
        <begin position="1"/>
        <end position="66"/>
    </location>
</feature>
<protein>
    <recommendedName>
        <fullName evidence="4">DUF4232 domain-containing protein</fullName>
    </recommendedName>
</protein>
<feature type="compositionally biased region" description="Low complexity" evidence="1">
    <location>
        <begin position="371"/>
        <end position="397"/>
    </location>
</feature>
<comment type="caution">
    <text evidence="2">The sequence shown here is derived from an EMBL/GenBank/DDBJ whole genome shotgun (WGS) entry which is preliminary data.</text>
</comment>
<reference evidence="2" key="1">
    <citation type="journal article" date="2014" name="Int. J. Syst. Evol. Microbiol.">
        <title>Complete genome sequence of Corynebacterium casei LMG S-19264T (=DSM 44701T), isolated from a smear-ripened cheese.</title>
        <authorList>
            <consortium name="US DOE Joint Genome Institute (JGI-PGF)"/>
            <person name="Walter F."/>
            <person name="Albersmeier A."/>
            <person name="Kalinowski J."/>
            <person name="Ruckert C."/>
        </authorList>
    </citation>
    <scope>NUCLEOTIDE SEQUENCE</scope>
    <source>
        <strain evidence="2">CGMCC 4.7110</strain>
    </source>
</reference>
<feature type="compositionally biased region" description="Gly residues" evidence="1">
    <location>
        <begin position="51"/>
        <end position="66"/>
    </location>
</feature>
<dbReference type="Proteomes" id="UP000653411">
    <property type="component" value="Unassembled WGS sequence"/>
</dbReference>
<feature type="compositionally biased region" description="Polar residues" evidence="1">
    <location>
        <begin position="245"/>
        <end position="264"/>
    </location>
</feature>
<reference evidence="2" key="2">
    <citation type="submission" date="2020-09" db="EMBL/GenBank/DDBJ databases">
        <authorList>
            <person name="Sun Q."/>
            <person name="Zhou Y."/>
        </authorList>
    </citation>
    <scope>NUCLEOTIDE SEQUENCE</scope>
    <source>
        <strain evidence="2">CGMCC 4.7110</strain>
    </source>
</reference>
<feature type="region of interest" description="Disordered" evidence="1">
    <location>
        <begin position="178"/>
        <end position="264"/>
    </location>
</feature>
<dbReference type="EMBL" id="BMML01000006">
    <property type="protein sequence ID" value="GGN06619.1"/>
    <property type="molecule type" value="Genomic_DNA"/>
</dbReference>
<feature type="compositionally biased region" description="Gly residues" evidence="1">
    <location>
        <begin position="194"/>
        <end position="212"/>
    </location>
</feature>
<gene>
    <name evidence="2" type="ORF">GCM10011578_030950</name>
</gene>
<organism evidence="2 3">
    <name type="scientific">Streptomyces fuscichromogenes</name>
    <dbReference type="NCBI Taxonomy" id="1324013"/>
    <lineage>
        <taxon>Bacteria</taxon>
        <taxon>Bacillati</taxon>
        <taxon>Actinomycetota</taxon>
        <taxon>Actinomycetes</taxon>
        <taxon>Kitasatosporales</taxon>
        <taxon>Streptomycetaceae</taxon>
        <taxon>Streptomyces</taxon>
    </lineage>
</organism>
<feature type="compositionally biased region" description="Basic and acidic residues" evidence="1">
    <location>
        <begin position="8"/>
        <end position="33"/>
    </location>
</feature>
<feature type="region of interest" description="Disordered" evidence="1">
    <location>
        <begin position="350"/>
        <end position="399"/>
    </location>
</feature>
<proteinExistence type="predicted"/>